<keyword evidence="4" id="KW-1185">Reference proteome</keyword>
<dbReference type="Pfam" id="PF05183">
    <property type="entry name" value="RdRP"/>
    <property type="match status" value="1"/>
</dbReference>
<organism evidence="3 4">
    <name type="scientific">Galerina marginata (strain CBS 339.88)</name>
    <dbReference type="NCBI Taxonomy" id="685588"/>
    <lineage>
        <taxon>Eukaryota</taxon>
        <taxon>Fungi</taxon>
        <taxon>Dikarya</taxon>
        <taxon>Basidiomycota</taxon>
        <taxon>Agaricomycotina</taxon>
        <taxon>Agaricomycetes</taxon>
        <taxon>Agaricomycetidae</taxon>
        <taxon>Agaricales</taxon>
        <taxon>Agaricineae</taxon>
        <taxon>Strophariaceae</taxon>
        <taxon>Galerina</taxon>
    </lineage>
</organism>
<gene>
    <name evidence="3" type="ORF">GALMADRAFT_251265</name>
</gene>
<keyword evidence="1" id="KW-0808">Transferase</keyword>
<name>A0A067T3F3_GALM3</name>
<dbReference type="GO" id="GO:0003968">
    <property type="term" value="F:RNA-directed RNA polymerase activity"/>
    <property type="evidence" value="ECO:0007669"/>
    <property type="project" value="UniProtKB-KW"/>
</dbReference>
<evidence type="ECO:0000313" key="3">
    <source>
        <dbReference type="EMBL" id="KDR73538.1"/>
    </source>
</evidence>
<dbReference type="GO" id="GO:0031380">
    <property type="term" value="C:nuclear RNA-directed RNA polymerase complex"/>
    <property type="evidence" value="ECO:0007669"/>
    <property type="project" value="TreeGrafter"/>
</dbReference>
<protein>
    <recommendedName>
        <fullName evidence="1">RNA-dependent RNA polymerase</fullName>
        <ecNumber evidence="1">2.7.7.48</ecNumber>
    </recommendedName>
</protein>
<dbReference type="Proteomes" id="UP000027222">
    <property type="component" value="Unassembled WGS sequence"/>
</dbReference>
<dbReference type="EC" id="2.7.7.48" evidence="1"/>
<dbReference type="HOGENOM" id="CLU_001366_2_1_1"/>
<dbReference type="GO" id="GO:0030422">
    <property type="term" value="P:siRNA processing"/>
    <property type="evidence" value="ECO:0007669"/>
    <property type="project" value="TreeGrafter"/>
</dbReference>
<comment type="similarity">
    <text evidence="1">Belongs to the RdRP family.</text>
</comment>
<dbReference type="OrthoDB" id="6513042at2759"/>
<dbReference type="AlphaFoldDB" id="A0A067T3F3"/>
<feature type="domain" description="RDRP core" evidence="2">
    <location>
        <begin position="426"/>
        <end position="1035"/>
    </location>
</feature>
<dbReference type="InterPro" id="IPR057596">
    <property type="entry name" value="RDRP_core"/>
</dbReference>
<comment type="catalytic activity">
    <reaction evidence="1">
        <text>RNA(n) + a ribonucleoside 5'-triphosphate = RNA(n+1) + diphosphate</text>
        <dbReference type="Rhea" id="RHEA:21248"/>
        <dbReference type="Rhea" id="RHEA-COMP:14527"/>
        <dbReference type="Rhea" id="RHEA-COMP:17342"/>
        <dbReference type="ChEBI" id="CHEBI:33019"/>
        <dbReference type="ChEBI" id="CHEBI:61557"/>
        <dbReference type="ChEBI" id="CHEBI:140395"/>
        <dbReference type="EC" id="2.7.7.48"/>
    </reaction>
</comment>
<dbReference type="InterPro" id="IPR007855">
    <property type="entry name" value="RDRP"/>
</dbReference>
<dbReference type="PANTHER" id="PTHR23079">
    <property type="entry name" value="RNA-DEPENDENT RNA POLYMERASE"/>
    <property type="match status" value="1"/>
</dbReference>
<proteinExistence type="inferred from homology"/>
<dbReference type="EMBL" id="KL142385">
    <property type="protein sequence ID" value="KDR73538.1"/>
    <property type="molecule type" value="Genomic_DNA"/>
</dbReference>
<evidence type="ECO:0000313" key="4">
    <source>
        <dbReference type="Proteomes" id="UP000027222"/>
    </source>
</evidence>
<evidence type="ECO:0000256" key="1">
    <source>
        <dbReference type="RuleBase" id="RU363098"/>
    </source>
</evidence>
<dbReference type="PANTHER" id="PTHR23079:SF55">
    <property type="entry name" value="RNA-DIRECTED RNA POLYMERASE"/>
    <property type="match status" value="1"/>
</dbReference>
<keyword evidence="1" id="KW-0696">RNA-directed RNA polymerase</keyword>
<evidence type="ECO:0000259" key="2">
    <source>
        <dbReference type="Pfam" id="PF05183"/>
    </source>
</evidence>
<reference evidence="4" key="1">
    <citation type="journal article" date="2014" name="Proc. Natl. Acad. Sci. U.S.A.">
        <title>Extensive sampling of basidiomycete genomes demonstrates inadequacy of the white-rot/brown-rot paradigm for wood decay fungi.</title>
        <authorList>
            <person name="Riley R."/>
            <person name="Salamov A.A."/>
            <person name="Brown D.W."/>
            <person name="Nagy L.G."/>
            <person name="Floudas D."/>
            <person name="Held B.W."/>
            <person name="Levasseur A."/>
            <person name="Lombard V."/>
            <person name="Morin E."/>
            <person name="Otillar R."/>
            <person name="Lindquist E.A."/>
            <person name="Sun H."/>
            <person name="LaButti K.M."/>
            <person name="Schmutz J."/>
            <person name="Jabbour D."/>
            <person name="Luo H."/>
            <person name="Baker S.E."/>
            <person name="Pisabarro A.G."/>
            <person name="Walton J.D."/>
            <person name="Blanchette R.A."/>
            <person name="Henrissat B."/>
            <person name="Martin F."/>
            <person name="Cullen D."/>
            <person name="Hibbett D.S."/>
            <person name="Grigoriev I.V."/>
        </authorList>
    </citation>
    <scope>NUCLEOTIDE SEQUENCE [LARGE SCALE GENOMIC DNA]</scope>
    <source>
        <strain evidence="4">CBS 339.88</strain>
    </source>
</reference>
<sequence>MDVQIKYIPYDASQWDVTRAIAVILHSDDFAPVVEGRLINFAVRLEYIDKSSIRNNGKGLLTLPTEPTGIKFLAYVSDPNSDGVRINGKKLKFIRQTRPPPQGLVLTLRKTPYLNPDFQEERQAKVRIFDETVLRVDTVQFGIFYQPSYPQGGKGQIPPRAFSVEWERDYINSYGCLKFEYDHKLIRLTLGNELTESDGCSIAINFASIQKIGVGYDGKPYICFDTLTPPVMESIQFHRSLTGRSDIDNRKYKQRIGAIHEGHATVAAYTPHLRLLLYNHPETDITKVFSEACYAAGLSESMIIKLTGPVQIEAIKNGFFKPKRIYLLHKTLATFEWPIAFQLESLLHNGLLHTGDLDELIPRIRDLSEKHVHKGALYVGDLLRRYNEALQVRPAQESPSSCFQRVLRKFEYAHNREAFRCYHITFTPTRMILEGPYASQSNRVIRQYQGFEDHFLRVDFRDEDRLQYRWDREVDGTSFLKERVGNTLKLGFELAGRRFEFLAYSSSALRDHAVWFMNPFIHPEKGRVDAVSIRNSLGDFAGTDLLKQPSKYAARLAQAFTATDPSVDIRKDKWEEIPDLGEEPYQFTDGVGTISRALGDRIWAKLYEKKRSPGAMKPSAYQIRFLGYKGVVAIDEQLDKNANGIDMRLRPSMRKFEVKDDEVAPIEIAQAFESPNTCYLNRPLVMVLEDIGVRKDAFQELQDNAVAEAKTIDDSLTQFCDVLASHNLGSSYRLRDTLTRLRDGYKMDLTSDGKTTALDNPFLRQVRQVAMTDILRDIKHSARIPVQGSYLLVGIADEGPAYEAAGYKNVYSLDEGQIYACIHERGKPEPKWIEGNVSISRSPVAHPGDVQRVRAIGKPPEGMLCLFSHLKNVVVMPSKGSRSLASCLGGGDVDGDLFSVICYDPILPRTIEEAASYEPLPTFKIERDSTVDDICDFIVEYINSDVLGLLSDRLLVIADQSSEGIRDEKCRLLAELCSHAVDYPKQGTPPDLEINQLPRTLIRCKPDWHAAEVVSPRQTDYYESSRALGFLFRSIKLDEPHKIEPEERPLKTLSDPISIALLEPVQQYLGDSAFVDDRPSMELSRLFRRYTDELRYICATHTLSNTPGVRLLEAEVVVGTILAKCSQKRWRKDRIYRMRLHGDSLIRDVQKSLLDNIDEASYSELVRGLELAWAAWDLSLRRGNEFGAHSFGLVALGVIFDCLDNLGKPGRSGI</sequence>
<keyword evidence="1" id="KW-0694">RNA-binding</keyword>
<keyword evidence="1" id="KW-0548">Nucleotidyltransferase</keyword>
<dbReference type="GO" id="GO:0003723">
    <property type="term" value="F:RNA binding"/>
    <property type="evidence" value="ECO:0007669"/>
    <property type="project" value="UniProtKB-KW"/>
</dbReference>
<dbReference type="STRING" id="685588.A0A067T3F3"/>
<accession>A0A067T3F3</accession>